<evidence type="ECO:0000313" key="7">
    <source>
        <dbReference type="EMBL" id="MEY9313692.1"/>
    </source>
</evidence>
<dbReference type="GO" id="GO:0009055">
    <property type="term" value="F:electron transfer activity"/>
    <property type="evidence" value="ECO:0007669"/>
    <property type="project" value="InterPro"/>
</dbReference>
<evidence type="ECO:0000313" key="9">
    <source>
        <dbReference type="Proteomes" id="UP001565471"/>
    </source>
</evidence>
<evidence type="ECO:0000256" key="2">
    <source>
        <dbReference type="ARBA" id="ARBA00022723"/>
    </source>
</evidence>
<keyword evidence="3 4" id="KW-0408">Iron</keyword>
<evidence type="ECO:0000313" key="6">
    <source>
        <dbReference type="EMBL" id="MBP1291552.1"/>
    </source>
</evidence>
<keyword evidence="1 4" id="KW-0349">Heme</keyword>
<dbReference type="RefSeq" id="WP_016843301.1">
    <property type="nucleotide sequence ID" value="NZ_BJNL01000018.1"/>
</dbReference>
<sequence length="133" mass="14445">MRHESIAITCPLQAVADQRYKRSIELESCSMQICHAAILAVAFELTGSAVIAADANHGAELAKRWCATCHVVSDDQKQAVADVPPFAAVARNPDFSPEKLAFFLLDPHPKMPNFPLNRAEAADIAAYVASLRK</sequence>
<dbReference type="AlphaFoldDB" id="A0A7Y8R5J8"/>
<evidence type="ECO:0000256" key="1">
    <source>
        <dbReference type="ARBA" id="ARBA00022617"/>
    </source>
</evidence>
<dbReference type="GO" id="GO:0046872">
    <property type="term" value="F:metal ion binding"/>
    <property type="evidence" value="ECO:0007669"/>
    <property type="project" value="UniProtKB-KW"/>
</dbReference>
<feature type="domain" description="Cytochrome c" evidence="5">
    <location>
        <begin position="53"/>
        <end position="132"/>
    </location>
</feature>
<dbReference type="InterPro" id="IPR009056">
    <property type="entry name" value="Cyt_c-like_dom"/>
</dbReference>
<keyword evidence="2 4" id="KW-0479">Metal-binding</keyword>
<name>A0A7Y8R5J8_BRAEL</name>
<reference evidence="6" key="1">
    <citation type="submission" date="2021-02" db="EMBL/GenBank/DDBJ databases">
        <title>Genomic Encyclopedia of Type Strains, Phase IV (KMG-V): Genome sequencing to study the core and pangenomes of soil and plant-associated prokaryotes.</title>
        <authorList>
            <person name="Whitman W."/>
        </authorList>
    </citation>
    <scope>NUCLEOTIDE SEQUENCE</scope>
    <source>
        <strain evidence="6">USDA 406</strain>
    </source>
</reference>
<dbReference type="SUPFAM" id="SSF46626">
    <property type="entry name" value="Cytochrome c"/>
    <property type="match status" value="1"/>
</dbReference>
<accession>A0A7Y8R5J8</accession>
<dbReference type="Pfam" id="PF13442">
    <property type="entry name" value="Cytochrome_CBB3"/>
    <property type="match status" value="1"/>
</dbReference>
<reference evidence="7 9" key="2">
    <citation type="submission" date="2024-07" db="EMBL/GenBank/DDBJ databases">
        <title>Genomic Encyclopedia of Type Strains, Phase V (KMG-V): Genome sequencing to study the core and pangenomes of soil and plant-associated prokaryotes.</title>
        <authorList>
            <person name="Whitman W."/>
        </authorList>
    </citation>
    <scope>NUCLEOTIDE SEQUENCE [LARGE SCALE GENOMIC DNA]</scope>
    <source>
        <strain evidence="7 9">USDA 415</strain>
    </source>
</reference>
<dbReference type="PROSITE" id="PS51007">
    <property type="entry name" value="CYTC"/>
    <property type="match status" value="1"/>
</dbReference>
<dbReference type="InterPro" id="IPR036909">
    <property type="entry name" value="Cyt_c-like_dom_sf"/>
</dbReference>
<evidence type="ECO:0000256" key="3">
    <source>
        <dbReference type="ARBA" id="ARBA00023004"/>
    </source>
</evidence>
<protein>
    <submittedName>
        <fullName evidence="6">Mono/diheme cytochrome c family protein</fullName>
    </submittedName>
</protein>
<organism evidence="6 8">
    <name type="scientific">Bradyrhizobium elkanii</name>
    <dbReference type="NCBI Taxonomy" id="29448"/>
    <lineage>
        <taxon>Bacteria</taxon>
        <taxon>Pseudomonadati</taxon>
        <taxon>Pseudomonadota</taxon>
        <taxon>Alphaproteobacteria</taxon>
        <taxon>Hyphomicrobiales</taxon>
        <taxon>Nitrobacteraceae</taxon>
        <taxon>Bradyrhizobium</taxon>
    </lineage>
</organism>
<dbReference type="Proteomes" id="UP000673383">
    <property type="component" value="Unassembled WGS sequence"/>
</dbReference>
<comment type="caution">
    <text evidence="6">The sequence shown here is derived from an EMBL/GenBank/DDBJ whole genome shotgun (WGS) entry which is preliminary data.</text>
</comment>
<dbReference type="Gene3D" id="1.10.760.10">
    <property type="entry name" value="Cytochrome c-like domain"/>
    <property type="match status" value="1"/>
</dbReference>
<dbReference type="EMBL" id="JBGBZA010000002">
    <property type="protein sequence ID" value="MEY9313692.1"/>
    <property type="molecule type" value="Genomic_DNA"/>
</dbReference>
<evidence type="ECO:0000256" key="4">
    <source>
        <dbReference type="PROSITE-ProRule" id="PRU00433"/>
    </source>
</evidence>
<gene>
    <name evidence="7" type="ORF">ABIF29_000491</name>
    <name evidence="6" type="ORF">JOH49_001305</name>
</gene>
<dbReference type="EMBL" id="JAFICZ010000001">
    <property type="protein sequence ID" value="MBP1291552.1"/>
    <property type="molecule type" value="Genomic_DNA"/>
</dbReference>
<evidence type="ECO:0000259" key="5">
    <source>
        <dbReference type="PROSITE" id="PS51007"/>
    </source>
</evidence>
<evidence type="ECO:0000313" key="8">
    <source>
        <dbReference type="Proteomes" id="UP000673383"/>
    </source>
</evidence>
<keyword evidence="9" id="KW-1185">Reference proteome</keyword>
<dbReference type="GO" id="GO:0020037">
    <property type="term" value="F:heme binding"/>
    <property type="evidence" value="ECO:0007669"/>
    <property type="project" value="InterPro"/>
</dbReference>
<dbReference type="GeneID" id="92957935"/>
<proteinExistence type="predicted"/>
<dbReference type="Proteomes" id="UP001565471">
    <property type="component" value="Unassembled WGS sequence"/>
</dbReference>